<name>A0A9D2RGN5_9BURK</name>
<dbReference type="InterPro" id="IPR038728">
    <property type="entry name" value="YkvI-like"/>
</dbReference>
<reference evidence="2" key="1">
    <citation type="journal article" date="2021" name="PeerJ">
        <title>Extensive microbial diversity within the chicken gut microbiome revealed by metagenomics and culture.</title>
        <authorList>
            <person name="Gilroy R."/>
            <person name="Ravi A."/>
            <person name="Getino M."/>
            <person name="Pursley I."/>
            <person name="Horton D.L."/>
            <person name="Alikhan N.F."/>
            <person name="Baker D."/>
            <person name="Gharbi K."/>
            <person name="Hall N."/>
            <person name="Watson M."/>
            <person name="Adriaenssens E.M."/>
            <person name="Foster-Nyarko E."/>
            <person name="Jarju S."/>
            <person name="Secka A."/>
            <person name="Antonio M."/>
            <person name="Oren A."/>
            <person name="Chaudhuri R.R."/>
            <person name="La Ragione R."/>
            <person name="Hildebrand F."/>
            <person name="Pallen M.J."/>
        </authorList>
    </citation>
    <scope>NUCLEOTIDE SEQUENCE</scope>
    <source>
        <strain evidence="2">9264</strain>
    </source>
</reference>
<feature type="transmembrane region" description="Helical" evidence="1">
    <location>
        <begin position="73"/>
        <end position="91"/>
    </location>
</feature>
<comment type="caution">
    <text evidence="2">The sequence shown here is derived from an EMBL/GenBank/DDBJ whole genome shotgun (WGS) entry which is preliminary data.</text>
</comment>
<dbReference type="Proteomes" id="UP000823889">
    <property type="component" value="Unassembled WGS sequence"/>
</dbReference>
<gene>
    <name evidence="2" type="ORF">H9906_01140</name>
</gene>
<feature type="non-terminal residue" evidence="2">
    <location>
        <position position="1"/>
    </location>
</feature>
<accession>A0A9D2RGN5</accession>
<sequence>ILVMNLSLFGNMNHIQGAEIPTIQLLAGMSPWISTLFVMTLVCMIYSSAVSMFFSCCVRFAEPNTKQFRQLSVFVTFAGLGCSFIGFTKLVGTVYPLLGYVGFVIILGLLYYGVTHAGDRSKQSVQLYADQLYKKSY</sequence>
<dbReference type="PANTHER" id="PTHR37814">
    <property type="entry name" value="CONSERVED MEMBRANE PROTEIN"/>
    <property type="match status" value="1"/>
</dbReference>
<dbReference type="PANTHER" id="PTHR37814:SF1">
    <property type="entry name" value="MEMBRANE PROTEIN"/>
    <property type="match status" value="1"/>
</dbReference>
<protein>
    <submittedName>
        <fullName evidence="2">Uncharacterized protein</fullName>
    </submittedName>
</protein>
<keyword evidence="1" id="KW-0812">Transmembrane</keyword>
<feature type="transmembrane region" description="Helical" evidence="1">
    <location>
        <begin position="36"/>
        <end position="61"/>
    </location>
</feature>
<keyword evidence="1" id="KW-1133">Transmembrane helix</keyword>
<keyword evidence="1" id="KW-0472">Membrane</keyword>
<feature type="transmembrane region" description="Helical" evidence="1">
    <location>
        <begin position="97"/>
        <end position="114"/>
    </location>
</feature>
<reference evidence="2" key="2">
    <citation type="submission" date="2021-04" db="EMBL/GenBank/DDBJ databases">
        <authorList>
            <person name="Gilroy R."/>
        </authorList>
    </citation>
    <scope>NUCLEOTIDE SEQUENCE</scope>
    <source>
        <strain evidence="2">9264</strain>
    </source>
</reference>
<proteinExistence type="predicted"/>
<evidence type="ECO:0000256" key="1">
    <source>
        <dbReference type="SAM" id="Phobius"/>
    </source>
</evidence>
<dbReference type="AlphaFoldDB" id="A0A9D2RGN5"/>
<evidence type="ECO:0000313" key="2">
    <source>
        <dbReference type="EMBL" id="HJD43619.1"/>
    </source>
</evidence>
<evidence type="ECO:0000313" key="3">
    <source>
        <dbReference type="Proteomes" id="UP000823889"/>
    </source>
</evidence>
<dbReference type="EMBL" id="DWUQ01000024">
    <property type="protein sequence ID" value="HJD43619.1"/>
    <property type="molecule type" value="Genomic_DNA"/>
</dbReference>
<organism evidence="2 3">
    <name type="scientific">Candidatus Paenalcaligenes intestinipullorum</name>
    <dbReference type="NCBI Taxonomy" id="2838718"/>
    <lineage>
        <taxon>Bacteria</taxon>
        <taxon>Pseudomonadati</taxon>
        <taxon>Pseudomonadota</taxon>
        <taxon>Betaproteobacteria</taxon>
        <taxon>Burkholderiales</taxon>
        <taxon>Alcaligenaceae</taxon>
        <taxon>Paenalcaligenes</taxon>
    </lineage>
</organism>